<evidence type="ECO:0000256" key="1">
    <source>
        <dbReference type="ARBA" id="ARBA00006817"/>
    </source>
</evidence>
<dbReference type="InterPro" id="IPR013538">
    <property type="entry name" value="ASHA1/2-like_C"/>
</dbReference>
<evidence type="ECO:0000256" key="2">
    <source>
        <dbReference type="SAM" id="MobiDB-lite"/>
    </source>
</evidence>
<evidence type="ECO:0000313" key="4">
    <source>
        <dbReference type="EMBL" id="TIB08867.1"/>
    </source>
</evidence>
<dbReference type="Pfam" id="PF08327">
    <property type="entry name" value="AHSA1"/>
    <property type="match status" value="1"/>
</dbReference>
<dbReference type="SUPFAM" id="SSF55961">
    <property type="entry name" value="Bet v1-like"/>
    <property type="match status" value="1"/>
</dbReference>
<dbReference type="EMBL" id="SPOF01000050">
    <property type="protein sequence ID" value="TIB08867.1"/>
    <property type="molecule type" value="Genomic_DNA"/>
</dbReference>
<feature type="compositionally biased region" description="Basic and acidic residues" evidence="2">
    <location>
        <begin position="159"/>
        <end position="170"/>
    </location>
</feature>
<proteinExistence type="inferred from homology"/>
<dbReference type="CDD" id="cd08892">
    <property type="entry name" value="SRPBCC_Aha1"/>
    <property type="match status" value="1"/>
</dbReference>
<dbReference type="SUPFAM" id="SSF103111">
    <property type="entry name" value="Activator of Hsp90 ATPase, Aha1"/>
    <property type="match status" value="1"/>
</dbReference>
<dbReference type="SMART" id="SM01000">
    <property type="entry name" value="Aha1_N"/>
    <property type="match status" value="1"/>
</dbReference>
<dbReference type="GO" id="GO:0005829">
    <property type="term" value="C:cytosol"/>
    <property type="evidence" value="ECO:0007669"/>
    <property type="project" value="TreeGrafter"/>
</dbReference>
<dbReference type="PANTHER" id="PTHR13009">
    <property type="entry name" value="HEAT SHOCK PROTEIN 90 HSP90 CO-CHAPERONE AHA-1"/>
    <property type="match status" value="1"/>
</dbReference>
<dbReference type="InterPro" id="IPR036338">
    <property type="entry name" value="Aha1"/>
</dbReference>
<gene>
    <name evidence="4" type="ORF">E3P90_03521</name>
</gene>
<comment type="similarity">
    <text evidence="1">Belongs to the AHA1 family.</text>
</comment>
<feature type="region of interest" description="Disordered" evidence="2">
    <location>
        <begin position="137"/>
        <end position="174"/>
    </location>
</feature>
<dbReference type="GO" id="GO:0001671">
    <property type="term" value="F:ATPase activator activity"/>
    <property type="evidence" value="ECO:0007669"/>
    <property type="project" value="InterPro"/>
</dbReference>
<feature type="domain" description="Activator of Hsp90 ATPase AHSA1-like N-terminal" evidence="3">
    <location>
        <begin position="12"/>
        <end position="136"/>
    </location>
</feature>
<dbReference type="GO" id="GO:0006457">
    <property type="term" value="P:protein folding"/>
    <property type="evidence" value="ECO:0007669"/>
    <property type="project" value="TreeGrafter"/>
</dbReference>
<comment type="caution">
    <text evidence="4">The sequence shown here is derived from an EMBL/GenBank/DDBJ whole genome shotgun (WGS) entry which is preliminary data.</text>
</comment>
<evidence type="ECO:0000259" key="3">
    <source>
        <dbReference type="SMART" id="SM01000"/>
    </source>
</evidence>
<dbReference type="Proteomes" id="UP000306954">
    <property type="component" value="Unassembled WGS sequence"/>
</dbReference>
<evidence type="ECO:0000313" key="5">
    <source>
        <dbReference type="Proteomes" id="UP000306954"/>
    </source>
</evidence>
<dbReference type="InterPro" id="IPR023393">
    <property type="entry name" value="START-like_dom_sf"/>
</dbReference>
<name>A0A4V4M1D8_WALIC</name>
<dbReference type="PANTHER" id="PTHR13009:SF22">
    <property type="entry name" value="LD43819P"/>
    <property type="match status" value="1"/>
</dbReference>
<dbReference type="GO" id="GO:0051087">
    <property type="term" value="F:protein-folding chaperone binding"/>
    <property type="evidence" value="ECO:0007669"/>
    <property type="project" value="InterPro"/>
</dbReference>
<dbReference type="InterPro" id="IPR015310">
    <property type="entry name" value="AHSA1-like_N"/>
</dbReference>
<sequence>MSSANWHWKQLDCSNFAKEYFKEKLVGLKINDELTIEELKECDGDVTLGQRKSKLVTIYDLKIVIEWTVGELRGRTHVPEVSHEAIDGLDEYVFDSSILNGKPDGKFDHIRNQVIPQTLKSIFDQFPVDLREKYASHVQVSSQSTTPSQPSTPAPEASAVKKTEKVEVPKKPVAQKGSLNTSTIKLEERYQISASELFDVLTNKQRVPMWTRAPAEIEPKVGANVVLFGGGVRGKVTDVEAEKKITMDWTLTGGKWPEGHKASLTIDLNQSDDSTAAEFILNGVPIGLEDDVQPSLEQYYIKPLKLLFGTVL</sequence>
<dbReference type="Gene3D" id="3.30.530.20">
    <property type="match status" value="1"/>
</dbReference>
<accession>A0A4V4M1D8</accession>
<protein>
    <recommendedName>
        <fullName evidence="3">Activator of Hsp90 ATPase AHSA1-like N-terminal domain-containing protein</fullName>
    </recommendedName>
</protein>
<dbReference type="Pfam" id="PF09229">
    <property type="entry name" value="Aha1_N"/>
    <property type="match status" value="1"/>
</dbReference>
<feature type="compositionally biased region" description="Low complexity" evidence="2">
    <location>
        <begin position="137"/>
        <end position="158"/>
    </location>
</feature>
<reference evidence="4 5" key="1">
    <citation type="submission" date="2019-03" db="EMBL/GenBank/DDBJ databases">
        <title>Sequencing 23 genomes of Wallemia ichthyophaga.</title>
        <authorList>
            <person name="Gostincar C."/>
        </authorList>
    </citation>
    <scope>NUCLEOTIDE SEQUENCE [LARGE SCALE GENOMIC DNA]</scope>
    <source>
        <strain evidence="4 5">EXF-8621</strain>
    </source>
</reference>
<dbReference type="AlphaFoldDB" id="A0A4V4M1D8"/>
<organism evidence="4 5">
    <name type="scientific">Wallemia ichthyophaga</name>
    <dbReference type="NCBI Taxonomy" id="245174"/>
    <lineage>
        <taxon>Eukaryota</taxon>
        <taxon>Fungi</taxon>
        <taxon>Dikarya</taxon>
        <taxon>Basidiomycota</taxon>
        <taxon>Wallemiomycotina</taxon>
        <taxon>Wallemiomycetes</taxon>
        <taxon>Wallemiales</taxon>
        <taxon>Wallemiaceae</taxon>
        <taxon>Wallemia</taxon>
    </lineage>
</organism>
<dbReference type="Gene3D" id="3.15.10.20">
    <property type="entry name" value="Activator of Hsp90 ATPase Aha1, N-terminal domain"/>
    <property type="match status" value="1"/>
</dbReference>